<dbReference type="CDD" id="cd04859">
    <property type="entry name" value="Prim_Pol"/>
    <property type="match status" value="1"/>
</dbReference>
<evidence type="ECO:0000313" key="2">
    <source>
        <dbReference type="EMBL" id="SUS08663.1"/>
    </source>
</evidence>
<evidence type="ECO:0000259" key="1">
    <source>
        <dbReference type="SMART" id="SM00943"/>
    </source>
</evidence>
<gene>
    <name evidence="2" type="ORF">DF3PB_80031</name>
</gene>
<proteinExistence type="predicted"/>
<reference evidence="2" key="1">
    <citation type="submission" date="2018-07" db="EMBL/GenBank/DDBJ databases">
        <authorList>
            <person name="Quirk P.G."/>
            <person name="Krulwich T.A."/>
        </authorList>
    </citation>
    <scope>NUCLEOTIDE SEQUENCE</scope>
</reference>
<organism evidence="2">
    <name type="scientific">metagenome</name>
    <dbReference type="NCBI Taxonomy" id="256318"/>
    <lineage>
        <taxon>unclassified sequences</taxon>
        <taxon>metagenomes</taxon>
    </lineage>
</organism>
<dbReference type="SMART" id="SM00943">
    <property type="entry name" value="Prim-Pol"/>
    <property type="match status" value="1"/>
</dbReference>
<dbReference type="InterPro" id="IPR015330">
    <property type="entry name" value="DNA_primase/pol_bifunc_N"/>
</dbReference>
<sequence length="374" mass="38750">MPGAEFEAIEAARQACGLRPSREITAAEADALVAGWKRRQRPAVLASAAASGADNPEAAFLRGLMATAGAPAEAVAGADFLATRPGWQAPAPQRPVSALTRAACRYAHDLGFAVFPMSRDKRPLVKGGFLAASRDCEQLEMWFERWPDALVAAATGALSGIVVLDLDAKGGKNGLDALRAAGVTLPRSWLARSPSGGCHLYFAHPGEPVPSRASVRLFGRELPGVDTRGDGGAIIVPTPGTGYGWTERRPGACDLAPFPRVIVEGLRWRPAAAPMPAAAATFAIRQGAAGVGWQRTLDEICGAIAAAAPGGRQDALSARAWQAGRLAGEGRLDPGAALQRVLEAAAAIGGPGWDRGEALATARRRFEAGARGHA</sequence>
<accession>A0A380TLP9</accession>
<feature type="domain" description="DNA primase/polymerase bifunctional N-terminal" evidence="1">
    <location>
        <begin position="103"/>
        <end position="262"/>
    </location>
</feature>
<dbReference type="Pfam" id="PF09250">
    <property type="entry name" value="Prim-Pol"/>
    <property type="match status" value="1"/>
</dbReference>
<name>A0A380TLP9_9ZZZZ</name>
<dbReference type="SUPFAM" id="SSF56747">
    <property type="entry name" value="Prim-pol domain"/>
    <property type="match status" value="1"/>
</dbReference>
<dbReference type="AlphaFoldDB" id="A0A380TLP9"/>
<protein>
    <recommendedName>
        <fullName evidence="1">DNA primase/polymerase bifunctional N-terminal domain-containing protein</fullName>
    </recommendedName>
</protein>
<dbReference type="EMBL" id="UIDG01000634">
    <property type="protein sequence ID" value="SUS08663.1"/>
    <property type="molecule type" value="Genomic_DNA"/>
</dbReference>